<keyword evidence="3" id="KW-0812">Transmembrane</keyword>
<dbReference type="PANTHER" id="PTHR36293:SF1">
    <property type="entry name" value="TRANSMEMBRANE PROTEIN 213"/>
    <property type="match status" value="1"/>
</dbReference>
<keyword evidence="2" id="KW-0732">Signal</keyword>
<protein>
    <submittedName>
        <fullName evidence="3">Transmembrane protein 213</fullName>
    </submittedName>
</protein>
<feature type="chain" id="PRO_5029770902" evidence="2">
    <location>
        <begin position="25"/>
        <end position="120"/>
    </location>
</feature>
<gene>
    <name evidence="3" type="ORF">HJG59_018368</name>
</gene>
<reference evidence="3 4" key="1">
    <citation type="journal article" date="2020" name="Nature">
        <title>Six reference-quality genomes reveal evolution of bat adaptations.</title>
        <authorList>
            <person name="Jebb D."/>
            <person name="Huang Z."/>
            <person name="Pippel M."/>
            <person name="Hughes G.M."/>
            <person name="Lavrichenko K."/>
            <person name="Devanna P."/>
            <person name="Winkler S."/>
            <person name="Jermiin L.S."/>
            <person name="Skirmuntt E.C."/>
            <person name="Katzourakis A."/>
            <person name="Burkitt-Gray L."/>
            <person name="Ray D.A."/>
            <person name="Sullivan K.A.M."/>
            <person name="Roscito J.G."/>
            <person name="Kirilenko B.M."/>
            <person name="Davalos L.M."/>
            <person name="Corthals A.P."/>
            <person name="Power M.L."/>
            <person name="Jones G."/>
            <person name="Ransome R.D."/>
            <person name="Dechmann D.K.N."/>
            <person name="Locatelli A.G."/>
            <person name="Puechmaille S.J."/>
            <person name="Fedrigo O."/>
            <person name="Jarvis E.D."/>
            <person name="Hiller M."/>
            <person name="Vernes S.C."/>
            <person name="Myers E.W."/>
            <person name="Teeling E.C."/>
        </authorList>
    </citation>
    <scope>NUCLEOTIDE SEQUENCE [LARGE SCALE GENOMIC DNA]</scope>
    <source>
        <strain evidence="3">MMolMol1</strain>
        <tissue evidence="3">Muscle</tissue>
    </source>
</reference>
<evidence type="ECO:0000256" key="2">
    <source>
        <dbReference type="SAM" id="SignalP"/>
    </source>
</evidence>
<keyword evidence="3" id="KW-0472">Membrane</keyword>
<accession>A0A7J8HEX2</accession>
<dbReference type="InParanoid" id="A0A7J8HEX2"/>
<dbReference type="Proteomes" id="UP000550707">
    <property type="component" value="Unassembled WGS sequence"/>
</dbReference>
<name>A0A7J8HEX2_MOLMO</name>
<sequence length="120" mass="12660">MKPAPPAALLLGLVCASFHSACLAEGSSGDNSTLTSHHPDPEPPEQCHAPGAGPSLPPRWPPLGLASTGSGYGPRQPGHQLWKLCTEVCFCDSRRSSSRMALMSEAEEWPGWRSSVELAA</sequence>
<feature type="region of interest" description="Disordered" evidence="1">
    <location>
        <begin position="26"/>
        <end position="74"/>
    </location>
</feature>
<evidence type="ECO:0000313" key="3">
    <source>
        <dbReference type="EMBL" id="KAF6470459.1"/>
    </source>
</evidence>
<dbReference type="AlphaFoldDB" id="A0A7J8HEX2"/>
<keyword evidence="4" id="KW-1185">Reference proteome</keyword>
<dbReference type="InterPro" id="IPR028121">
    <property type="entry name" value="TMEM213"/>
</dbReference>
<evidence type="ECO:0000256" key="1">
    <source>
        <dbReference type="SAM" id="MobiDB-lite"/>
    </source>
</evidence>
<evidence type="ECO:0000313" key="4">
    <source>
        <dbReference type="Proteomes" id="UP000550707"/>
    </source>
</evidence>
<comment type="caution">
    <text evidence="3">The sequence shown here is derived from an EMBL/GenBank/DDBJ whole genome shotgun (WGS) entry which is preliminary data.</text>
</comment>
<feature type="signal peptide" evidence="2">
    <location>
        <begin position="1"/>
        <end position="24"/>
    </location>
</feature>
<dbReference type="EMBL" id="JACASF010000007">
    <property type="protein sequence ID" value="KAF6470459.1"/>
    <property type="molecule type" value="Genomic_DNA"/>
</dbReference>
<dbReference type="PANTHER" id="PTHR36293">
    <property type="entry name" value="TRANSMEMBRANE PROTEIN 213"/>
    <property type="match status" value="1"/>
</dbReference>
<proteinExistence type="predicted"/>
<organism evidence="3 4">
    <name type="scientific">Molossus molossus</name>
    <name type="common">Pallas' mastiff bat</name>
    <name type="synonym">Vespertilio molossus</name>
    <dbReference type="NCBI Taxonomy" id="27622"/>
    <lineage>
        <taxon>Eukaryota</taxon>
        <taxon>Metazoa</taxon>
        <taxon>Chordata</taxon>
        <taxon>Craniata</taxon>
        <taxon>Vertebrata</taxon>
        <taxon>Euteleostomi</taxon>
        <taxon>Mammalia</taxon>
        <taxon>Eutheria</taxon>
        <taxon>Laurasiatheria</taxon>
        <taxon>Chiroptera</taxon>
        <taxon>Yangochiroptera</taxon>
        <taxon>Molossidae</taxon>
        <taxon>Molossus</taxon>
    </lineage>
</organism>